<keyword evidence="1" id="KW-0812">Transmembrane</keyword>
<dbReference type="EMBL" id="BEHT01000008">
    <property type="protein sequence ID" value="GBC98300.1"/>
    <property type="molecule type" value="Genomic_DNA"/>
</dbReference>
<dbReference type="AlphaFoldDB" id="A0A2H5XAT2"/>
<feature type="transmembrane region" description="Helical" evidence="1">
    <location>
        <begin position="545"/>
        <end position="566"/>
    </location>
</feature>
<accession>A0A2H5XAT2</accession>
<dbReference type="InterPro" id="IPR046711">
    <property type="entry name" value="DUF6784"/>
</dbReference>
<dbReference type="Pfam" id="PF20580">
    <property type="entry name" value="DUF6784"/>
    <property type="match status" value="1"/>
</dbReference>
<feature type="transmembrane region" description="Helical" evidence="1">
    <location>
        <begin position="372"/>
        <end position="389"/>
    </location>
</feature>
<feature type="domain" description="DUF6785" evidence="3">
    <location>
        <begin position="23"/>
        <end position="513"/>
    </location>
</feature>
<dbReference type="Pfam" id="PF20581">
    <property type="entry name" value="DUF6785"/>
    <property type="match status" value="1"/>
</dbReference>
<gene>
    <name evidence="4" type="ORF">HRbin17_00802</name>
</gene>
<feature type="transmembrane region" description="Helical" evidence="1">
    <location>
        <begin position="172"/>
        <end position="193"/>
    </location>
</feature>
<dbReference type="InterPro" id="IPR046712">
    <property type="entry name" value="DUF6785"/>
</dbReference>
<name>A0A2H5XAT2_9BACT</name>
<keyword evidence="1" id="KW-1133">Transmembrane helix</keyword>
<comment type="caution">
    <text evidence="4">The sequence shown here is derived from an EMBL/GenBank/DDBJ whole genome shotgun (WGS) entry which is preliminary data.</text>
</comment>
<evidence type="ECO:0000313" key="5">
    <source>
        <dbReference type="Proteomes" id="UP000236173"/>
    </source>
</evidence>
<feature type="transmembrane region" description="Helical" evidence="1">
    <location>
        <begin position="55"/>
        <end position="75"/>
    </location>
</feature>
<feature type="transmembrane region" description="Helical" evidence="1">
    <location>
        <begin position="87"/>
        <end position="104"/>
    </location>
</feature>
<keyword evidence="1" id="KW-0472">Membrane</keyword>
<sequence>MVPITTTGLAQLVERAQKERVRPHAFIALVVLLPLNAYWVGWMEAVKWTGHPTTYSLYFNTVLLLLLFFVIAEAVRRLTGWVIFNRSELLLLYFGLGVGSALVGHDQSQVLLSVIGHVHYFKTPMNRYEELLIPLLPSWLIVTDEAALRAMYLGNSSVWQWQNFVAWLKPLAWWWLFWLAMLAVFMGQSVLFIPQWVRHEKLSFPLARFPLYLTDIHLYRSRLFWAGFAVPAFVNTLNNLSIVVSPAFPMMHTHRIDLGQFVTNFPWNAIGWTPLNFFPFAIGIGFLLPLDLLFSSWFFYLFWKAQRVITAAFGYPTGGFGNPPYPHEQSFGAYMGLATLLLWTARHHIARTLRMVWQSNDDVRSFTVHPRWAWFLTAVGTFFLIAFSVAAGMQMWAAVLFFLGYMGVSLTVARVRGEFGSPVHDLHFASPGSVMVQLVGTQPFTPRTLAVFTLYYWFNRAHRSHPMPTAMEGLVIGEQLRQEKAMWRGLWLSILIGIPAACYMLLMPYYRLGADTAQVGGAQRGFGWEAYNRYLLPWLTTGQKANLSAIAFTAGGFLFVWLLHFVRAYWIGSPFHPVGYAISGTWSMEMVWFPLFLAWLAKALVLRYGTFRDYYAVSQFFIGLVIGDFVSGGLWNVYGTITGREVYRFNE</sequence>
<evidence type="ECO:0000313" key="4">
    <source>
        <dbReference type="EMBL" id="GBC98300.1"/>
    </source>
</evidence>
<feature type="transmembrane region" description="Helical" evidence="1">
    <location>
        <begin position="620"/>
        <end position="638"/>
    </location>
</feature>
<evidence type="ECO:0000259" key="3">
    <source>
        <dbReference type="Pfam" id="PF20581"/>
    </source>
</evidence>
<protein>
    <submittedName>
        <fullName evidence="4">Uncharacterized protein</fullName>
    </submittedName>
</protein>
<dbReference type="Proteomes" id="UP000236173">
    <property type="component" value="Unassembled WGS sequence"/>
</dbReference>
<feature type="transmembrane region" description="Helical" evidence="1">
    <location>
        <begin position="490"/>
        <end position="510"/>
    </location>
</feature>
<evidence type="ECO:0000259" key="2">
    <source>
        <dbReference type="Pfam" id="PF20580"/>
    </source>
</evidence>
<feature type="transmembrane region" description="Helical" evidence="1">
    <location>
        <begin position="578"/>
        <end position="600"/>
    </location>
</feature>
<feature type="transmembrane region" description="Helical" evidence="1">
    <location>
        <begin position="223"/>
        <end position="248"/>
    </location>
</feature>
<reference evidence="5" key="1">
    <citation type="submission" date="2017-09" db="EMBL/GenBank/DDBJ databases">
        <title>Metaegenomics of thermophilic ammonia-oxidizing enrichment culture.</title>
        <authorList>
            <person name="Kato S."/>
            <person name="Suzuki K."/>
        </authorList>
    </citation>
    <scope>NUCLEOTIDE SEQUENCE [LARGE SCALE GENOMIC DNA]</scope>
</reference>
<feature type="transmembrane region" description="Helical" evidence="1">
    <location>
        <begin position="25"/>
        <end position="43"/>
    </location>
</feature>
<feature type="transmembrane region" description="Helical" evidence="1">
    <location>
        <begin position="395"/>
        <end position="413"/>
    </location>
</feature>
<feature type="transmembrane region" description="Helical" evidence="1">
    <location>
        <begin position="277"/>
        <end position="303"/>
    </location>
</feature>
<proteinExistence type="predicted"/>
<feature type="domain" description="DUF6784" evidence="2">
    <location>
        <begin position="551"/>
        <end position="648"/>
    </location>
</feature>
<organism evidence="4 5">
    <name type="scientific">Candidatus Fervidibacter japonicus</name>
    <dbReference type="NCBI Taxonomy" id="2035412"/>
    <lineage>
        <taxon>Bacteria</taxon>
        <taxon>Candidatus Fervidibacterota</taxon>
        <taxon>Candidatus Fervidibacter</taxon>
    </lineage>
</organism>
<evidence type="ECO:0000256" key="1">
    <source>
        <dbReference type="SAM" id="Phobius"/>
    </source>
</evidence>